<dbReference type="PANTHER" id="PTHR45436:SF5">
    <property type="entry name" value="SENSOR HISTIDINE KINASE TRCS"/>
    <property type="match status" value="1"/>
</dbReference>
<evidence type="ECO:0000256" key="5">
    <source>
        <dbReference type="ARBA" id="ARBA00022692"/>
    </source>
</evidence>
<keyword evidence="5 9" id="KW-0812">Transmembrane</keyword>
<dbReference type="CDD" id="cd00075">
    <property type="entry name" value="HATPase"/>
    <property type="match status" value="1"/>
</dbReference>
<evidence type="ECO:0000256" key="9">
    <source>
        <dbReference type="SAM" id="Phobius"/>
    </source>
</evidence>
<proteinExistence type="predicted"/>
<feature type="domain" description="Histidine kinase" evidence="11">
    <location>
        <begin position="561"/>
        <end position="779"/>
    </location>
</feature>
<feature type="region of interest" description="Disordered" evidence="8">
    <location>
        <begin position="200"/>
        <end position="231"/>
    </location>
</feature>
<name>A0A9E5MMC9_9GAMM</name>
<dbReference type="Proteomes" id="UP000787472">
    <property type="component" value="Unassembled WGS sequence"/>
</dbReference>
<evidence type="ECO:0000256" key="3">
    <source>
        <dbReference type="ARBA" id="ARBA00022553"/>
    </source>
</evidence>
<dbReference type="InterPro" id="IPR003661">
    <property type="entry name" value="HisK_dim/P_dom"/>
</dbReference>
<dbReference type="EC" id="2.7.13.3" evidence="2"/>
<keyword evidence="9" id="KW-0472">Membrane</keyword>
<feature type="transmembrane region" description="Helical" evidence="9">
    <location>
        <begin position="478"/>
        <end position="499"/>
    </location>
</feature>
<dbReference type="InterPro" id="IPR005467">
    <property type="entry name" value="His_kinase_dom"/>
</dbReference>
<dbReference type="Gene3D" id="1.10.287.130">
    <property type="match status" value="1"/>
</dbReference>
<protein>
    <recommendedName>
        <fullName evidence="2">histidine kinase</fullName>
        <ecNumber evidence="2">2.7.13.3</ecNumber>
    </recommendedName>
</protein>
<dbReference type="RefSeq" id="WP_167188752.1">
    <property type="nucleotide sequence ID" value="NZ_JAAONZ010000013.1"/>
</dbReference>
<comment type="caution">
    <text evidence="12">The sequence shown here is derived from an EMBL/GenBank/DDBJ whole genome shotgun (WGS) entry which is preliminary data.</text>
</comment>
<dbReference type="GO" id="GO:0000155">
    <property type="term" value="F:phosphorelay sensor kinase activity"/>
    <property type="evidence" value="ECO:0007669"/>
    <property type="project" value="InterPro"/>
</dbReference>
<evidence type="ECO:0000256" key="6">
    <source>
        <dbReference type="ARBA" id="ARBA00022777"/>
    </source>
</evidence>
<evidence type="ECO:0000256" key="1">
    <source>
        <dbReference type="ARBA" id="ARBA00000085"/>
    </source>
</evidence>
<keyword evidence="6 12" id="KW-0418">Kinase</keyword>
<dbReference type="InterPro" id="IPR036097">
    <property type="entry name" value="HisK_dim/P_sf"/>
</dbReference>
<feature type="compositionally biased region" description="Low complexity" evidence="8">
    <location>
        <begin position="204"/>
        <end position="225"/>
    </location>
</feature>
<dbReference type="SMART" id="SM00387">
    <property type="entry name" value="HATPase_c"/>
    <property type="match status" value="1"/>
</dbReference>
<dbReference type="CDD" id="cd00082">
    <property type="entry name" value="HisKA"/>
    <property type="match status" value="1"/>
</dbReference>
<dbReference type="Pfam" id="PF00512">
    <property type="entry name" value="HisKA"/>
    <property type="match status" value="1"/>
</dbReference>
<evidence type="ECO:0000256" key="7">
    <source>
        <dbReference type="ARBA" id="ARBA00022989"/>
    </source>
</evidence>
<keyword evidence="4" id="KW-0808">Transferase</keyword>
<dbReference type="InterPro" id="IPR050428">
    <property type="entry name" value="TCS_sensor_his_kinase"/>
</dbReference>
<dbReference type="SUPFAM" id="SSF47384">
    <property type="entry name" value="Homodimeric domain of signal transducing histidine kinase"/>
    <property type="match status" value="1"/>
</dbReference>
<dbReference type="EMBL" id="JAAONZ010000013">
    <property type="protein sequence ID" value="NHO66953.1"/>
    <property type="molecule type" value="Genomic_DNA"/>
</dbReference>
<dbReference type="Gene3D" id="6.10.340.10">
    <property type="match status" value="1"/>
</dbReference>
<dbReference type="AlphaFoldDB" id="A0A9E5MMC9"/>
<keyword evidence="13" id="KW-1185">Reference proteome</keyword>
<dbReference type="Gene3D" id="3.30.565.10">
    <property type="entry name" value="Histidine kinase-like ATPase, C-terminal domain"/>
    <property type="match status" value="1"/>
</dbReference>
<dbReference type="PANTHER" id="PTHR45436">
    <property type="entry name" value="SENSOR HISTIDINE KINASE YKOH"/>
    <property type="match status" value="1"/>
</dbReference>
<evidence type="ECO:0000256" key="10">
    <source>
        <dbReference type="SAM" id="SignalP"/>
    </source>
</evidence>
<evidence type="ECO:0000256" key="4">
    <source>
        <dbReference type="ARBA" id="ARBA00022679"/>
    </source>
</evidence>
<gene>
    <name evidence="12" type="ORF">G8770_15485</name>
</gene>
<keyword evidence="3" id="KW-0597">Phosphoprotein</keyword>
<sequence length="781" mass="85548">MRLRRQLVLVSLLTLSLPWAGCQYIQEMEGALRQGQVVALSATAQAVASRLASEPALRAQLEDERWRESARDQLYVHSITLPMQLDGYDDDWRSLEIAASAYSFEGVPPDTLPQTVVPQSAPSPASPSPINLSLQVAKKAGFLWLFARVEDRHIRYHNPSTGQLASGDHLRLRTQLNSGAVRDYVIRSGAPGEVSAFYREEPSASRQQPSASRQQPSASRQPSPAYRETPSRADHLTAARQEHRIEGVWQEHAQGFQLELKLPLSLLGRHLGVALVDVGEPPKVASTDGLWGLYDNLNRQPARAPERWLGNIQANTPAPYWSSLNDDLEAAVRVFARDNLRLRVVSSNQWLLASAGSLQPPPSGPGEQHGLLTWIYRLALGREQLPVMQEADGSGQLLSAEILRAQQGHKANGWYQWGAQRVGQAAVPVLSADDSRATVSDSGAGREAGTPAATLAVVTAEQSSDTVMALTNTAFNRLFFYTLLATGVTGVGLISYASWLSFRIRRLSRAAAEAVDDNGRIRDCFPQSRALDEVGDLTRSYGDLLARLREYTDYLRTLSSKLSHELRTPLAVVRSSLDNLEHEAIPETARTFSQRAQHGSARLSQILNAMSSASRVEESIQHADTEDFSLSELVSAVGAAYADVIQGRHVKVLLKASARDARMIGSPDLLVQMLDKLVDNAADFCPPGGDIVLQLEGAEACWVLTVSNDGPLLPERMQGQLFDSLVSLRSAEYDDDQTHLGLGLHIVRLIVEFHGGEVVARNRADLSGVDFHIQLPRKNVC</sequence>
<dbReference type="PROSITE" id="PS50109">
    <property type="entry name" value="HIS_KIN"/>
    <property type="match status" value="1"/>
</dbReference>
<dbReference type="SUPFAM" id="SSF55874">
    <property type="entry name" value="ATPase domain of HSP90 chaperone/DNA topoisomerase II/histidine kinase"/>
    <property type="match status" value="1"/>
</dbReference>
<evidence type="ECO:0000256" key="8">
    <source>
        <dbReference type="SAM" id="MobiDB-lite"/>
    </source>
</evidence>
<comment type="catalytic activity">
    <reaction evidence="1">
        <text>ATP + protein L-histidine = ADP + protein N-phospho-L-histidine.</text>
        <dbReference type="EC" id="2.7.13.3"/>
    </reaction>
</comment>
<dbReference type="InterPro" id="IPR036890">
    <property type="entry name" value="HATPase_C_sf"/>
</dbReference>
<accession>A0A9E5MMC9</accession>
<evidence type="ECO:0000313" key="12">
    <source>
        <dbReference type="EMBL" id="NHO66953.1"/>
    </source>
</evidence>
<keyword evidence="10" id="KW-0732">Signal</keyword>
<evidence type="ECO:0000256" key="2">
    <source>
        <dbReference type="ARBA" id="ARBA00012438"/>
    </source>
</evidence>
<keyword evidence="7 9" id="KW-1133">Transmembrane helix</keyword>
<reference evidence="12" key="1">
    <citation type="submission" date="2020-03" db="EMBL/GenBank/DDBJ databases">
        <authorList>
            <person name="Guo F."/>
        </authorList>
    </citation>
    <scope>NUCLEOTIDE SEQUENCE</scope>
    <source>
        <strain evidence="12">JCM 30134</strain>
    </source>
</reference>
<evidence type="ECO:0000259" key="11">
    <source>
        <dbReference type="PROSITE" id="PS50109"/>
    </source>
</evidence>
<dbReference type="InterPro" id="IPR003594">
    <property type="entry name" value="HATPase_dom"/>
</dbReference>
<feature type="chain" id="PRO_5039063382" description="histidine kinase" evidence="10">
    <location>
        <begin position="21"/>
        <end position="781"/>
    </location>
</feature>
<dbReference type="SMART" id="SM00388">
    <property type="entry name" value="HisKA"/>
    <property type="match status" value="1"/>
</dbReference>
<dbReference type="Pfam" id="PF02518">
    <property type="entry name" value="HATPase_c"/>
    <property type="match status" value="1"/>
</dbReference>
<evidence type="ECO:0000313" key="13">
    <source>
        <dbReference type="Proteomes" id="UP000787472"/>
    </source>
</evidence>
<organism evidence="12 13">
    <name type="scientific">Pseudomaricurvus hydrocarbonicus</name>
    <dbReference type="NCBI Taxonomy" id="1470433"/>
    <lineage>
        <taxon>Bacteria</taxon>
        <taxon>Pseudomonadati</taxon>
        <taxon>Pseudomonadota</taxon>
        <taxon>Gammaproteobacteria</taxon>
        <taxon>Cellvibrionales</taxon>
        <taxon>Cellvibrionaceae</taxon>
        <taxon>Pseudomaricurvus</taxon>
    </lineage>
</organism>
<feature type="signal peptide" evidence="10">
    <location>
        <begin position="1"/>
        <end position="20"/>
    </location>
</feature>